<gene>
    <name evidence="1" type="ORF">LITE_LOCUS15258</name>
</gene>
<organism evidence="1 2">
    <name type="scientific">Linum tenue</name>
    <dbReference type="NCBI Taxonomy" id="586396"/>
    <lineage>
        <taxon>Eukaryota</taxon>
        <taxon>Viridiplantae</taxon>
        <taxon>Streptophyta</taxon>
        <taxon>Embryophyta</taxon>
        <taxon>Tracheophyta</taxon>
        <taxon>Spermatophyta</taxon>
        <taxon>Magnoliopsida</taxon>
        <taxon>eudicotyledons</taxon>
        <taxon>Gunneridae</taxon>
        <taxon>Pentapetalae</taxon>
        <taxon>rosids</taxon>
        <taxon>fabids</taxon>
        <taxon>Malpighiales</taxon>
        <taxon>Linaceae</taxon>
        <taxon>Linum</taxon>
    </lineage>
</organism>
<proteinExistence type="predicted"/>
<reference evidence="1" key="1">
    <citation type="submission" date="2022-08" db="EMBL/GenBank/DDBJ databases">
        <authorList>
            <person name="Gutierrez-Valencia J."/>
        </authorList>
    </citation>
    <scope>NUCLEOTIDE SEQUENCE</scope>
</reference>
<comment type="caution">
    <text evidence="1">The sequence shown here is derived from an EMBL/GenBank/DDBJ whole genome shotgun (WGS) entry which is preliminary data.</text>
</comment>
<dbReference type="AlphaFoldDB" id="A0AAV0JNX2"/>
<protein>
    <submittedName>
        <fullName evidence="1">Uncharacterized protein</fullName>
    </submittedName>
</protein>
<dbReference type="EMBL" id="CAMGYJ010000005">
    <property type="protein sequence ID" value="CAI0411653.1"/>
    <property type="molecule type" value="Genomic_DNA"/>
</dbReference>
<evidence type="ECO:0000313" key="1">
    <source>
        <dbReference type="EMBL" id="CAI0411653.1"/>
    </source>
</evidence>
<accession>A0AAV0JNX2</accession>
<sequence length="84" mass="9169">MESVEPPAASATPQLVEVLTKILTTEKEPLQKLNSYIPHFSANSNLLLPLLSSMTLARMPTTLISLLNWSQAHLQASRSPLSSL</sequence>
<name>A0AAV0JNX2_9ROSI</name>
<evidence type="ECO:0000313" key="2">
    <source>
        <dbReference type="Proteomes" id="UP001154282"/>
    </source>
</evidence>
<keyword evidence="2" id="KW-1185">Reference proteome</keyword>
<dbReference type="Proteomes" id="UP001154282">
    <property type="component" value="Unassembled WGS sequence"/>
</dbReference>